<sequence>MHDNRPVYRVSADRHSASRRVRYVEQSAASDDCQLCQLDTTRFPDDARSCGAQADDTPPLNAPKRPD</sequence>
<protein>
    <submittedName>
        <fullName evidence="2">Uncharacterized protein</fullName>
    </submittedName>
</protein>
<evidence type="ECO:0000313" key="2">
    <source>
        <dbReference type="EMBL" id="KHO64098.1"/>
    </source>
</evidence>
<comment type="caution">
    <text evidence="2">The sequence shown here is derived from an EMBL/GenBank/DDBJ whole genome shotgun (WGS) entry which is preliminary data.</text>
</comment>
<evidence type="ECO:0000313" key="3">
    <source>
        <dbReference type="Proteomes" id="UP000030980"/>
    </source>
</evidence>
<name>A0A0B3BHZ1_9PSED</name>
<proteinExistence type="predicted"/>
<dbReference type="OrthoDB" id="6947992at2"/>
<dbReference type="Proteomes" id="UP000030980">
    <property type="component" value="Unassembled WGS sequence"/>
</dbReference>
<organism evidence="2 3">
    <name type="scientific">Pseudomonas flexibilis</name>
    <dbReference type="NCBI Taxonomy" id="706570"/>
    <lineage>
        <taxon>Bacteria</taxon>
        <taxon>Pseudomonadati</taxon>
        <taxon>Pseudomonadota</taxon>
        <taxon>Gammaproteobacteria</taxon>
        <taxon>Pseudomonadales</taxon>
        <taxon>Pseudomonadaceae</taxon>
        <taxon>Pseudomonas</taxon>
    </lineage>
</organism>
<keyword evidence="3" id="KW-1185">Reference proteome</keyword>
<dbReference type="EMBL" id="JTAK01000005">
    <property type="protein sequence ID" value="KHO64098.1"/>
    <property type="molecule type" value="Genomic_DNA"/>
</dbReference>
<feature type="region of interest" description="Disordered" evidence="1">
    <location>
        <begin position="47"/>
        <end position="67"/>
    </location>
</feature>
<evidence type="ECO:0000256" key="1">
    <source>
        <dbReference type="SAM" id="MobiDB-lite"/>
    </source>
</evidence>
<accession>A0A0B3BHZ1</accession>
<dbReference type="RefSeq" id="WP_039606840.1">
    <property type="nucleotide sequence ID" value="NZ_FMUP01000003.1"/>
</dbReference>
<reference evidence="2 3" key="1">
    <citation type="submission" date="2014-11" db="EMBL/GenBank/DDBJ databases">
        <title>Genome sequence of Pseudomonas tuomuerensis JCM 14085.</title>
        <authorList>
            <person name="Shin S.-K."/>
            <person name="Yi H."/>
        </authorList>
    </citation>
    <scope>NUCLEOTIDE SEQUENCE [LARGE SCALE GENOMIC DNA]</scope>
    <source>
        <strain evidence="2 3">JCM 14085</strain>
    </source>
</reference>
<dbReference type="AlphaFoldDB" id="A0A0B3BHZ1"/>
<gene>
    <name evidence="2" type="ORF">PT85_12625</name>
</gene>